<name>A0A7D9J9V2_PARCT</name>
<sequence>MSVPISLADTNGKLRTGQKAALADVLTRGIECPSAIDLQGSAYLLNDGMALVAAVGKPADAQTFRAYADRFQDAVLGAGSRTIRQVREKFNQSRHERTPYQDYSPVRRVIENKNVPLPNSWSNFLALPENKANLAKFLSEHLIANAPQEKVVVVAGGFSDGKEALSTNQLIDASLLCADHEQADTRLVLHAIVNSCDTVVVSARDTDVLLLLVAHLPSMPSPNVWMMAGTAARRKFFNIRAISENLPAGSLSALLPFRALTGCDTTSYISNHSKLSAWKTFQDKHYLLASLGEGELSANKVRDAEKFICAIYTCGHMESVNDFRVLLFSKTKKPEALPPTKDALELHIKRVHYQSLVRKQASCQDPILPNPDGMGWKRESEGGSKLVPLLMTKEPIPNACKEIISCSCKSGCTTLRCGCKKAKLFCTGVCGCSVDEKNSCKNRCDK</sequence>
<evidence type="ECO:0000313" key="1">
    <source>
        <dbReference type="EMBL" id="CAB4024890.1"/>
    </source>
</evidence>
<dbReference type="AlphaFoldDB" id="A0A7D9J9V2"/>
<dbReference type="SMART" id="SM01114">
    <property type="entry name" value="CXC"/>
    <property type="match status" value="1"/>
</dbReference>
<comment type="caution">
    <text evidence="1">The sequence shown here is derived from an EMBL/GenBank/DDBJ whole genome shotgun (WGS) entry which is preliminary data.</text>
</comment>
<dbReference type="EMBL" id="CACRXK020013290">
    <property type="protein sequence ID" value="CAB4024890.1"/>
    <property type="molecule type" value="Genomic_DNA"/>
</dbReference>
<dbReference type="InterPro" id="IPR033467">
    <property type="entry name" value="Tesmin/TSO1-like_CXC"/>
</dbReference>
<protein>
    <submittedName>
        <fullName evidence="1">Uncharacterized protein</fullName>
    </submittedName>
</protein>
<dbReference type="OrthoDB" id="5979260at2759"/>
<accession>A0A7D9J9V2</accession>
<organism evidence="1 2">
    <name type="scientific">Paramuricea clavata</name>
    <name type="common">Red gorgonian</name>
    <name type="synonym">Violescent sea-whip</name>
    <dbReference type="NCBI Taxonomy" id="317549"/>
    <lineage>
        <taxon>Eukaryota</taxon>
        <taxon>Metazoa</taxon>
        <taxon>Cnidaria</taxon>
        <taxon>Anthozoa</taxon>
        <taxon>Octocorallia</taxon>
        <taxon>Malacalcyonacea</taxon>
        <taxon>Plexauridae</taxon>
        <taxon>Paramuricea</taxon>
    </lineage>
</organism>
<evidence type="ECO:0000313" key="2">
    <source>
        <dbReference type="Proteomes" id="UP001152795"/>
    </source>
</evidence>
<keyword evidence="2" id="KW-1185">Reference proteome</keyword>
<dbReference type="PANTHER" id="PTHR46704:SF1">
    <property type="entry name" value="TELOMERE LENGTH REGULATION PROTEIN TEL2 HOMOLOG"/>
    <property type="match status" value="1"/>
</dbReference>
<reference evidence="1" key="1">
    <citation type="submission" date="2020-04" db="EMBL/GenBank/DDBJ databases">
        <authorList>
            <person name="Alioto T."/>
            <person name="Alioto T."/>
            <person name="Gomez Garrido J."/>
        </authorList>
    </citation>
    <scope>NUCLEOTIDE SEQUENCE</scope>
    <source>
        <strain evidence="1">A484AB</strain>
    </source>
</reference>
<proteinExistence type="predicted"/>
<dbReference type="Proteomes" id="UP001152795">
    <property type="component" value="Unassembled WGS sequence"/>
</dbReference>
<gene>
    <name evidence="1" type="ORF">PACLA_8A055077</name>
</gene>
<dbReference type="PANTHER" id="PTHR46704">
    <property type="entry name" value="CXC DOMAIN-CONTAINING PROTEIN-RELATED"/>
    <property type="match status" value="1"/>
</dbReference>